<dbReference type="Proteomes" id="UP000694383">
    <property type="component" value="Unplaced"/>
</dbReference>
<reference evidence="1" key="2">
    <citation type="submission" date="2025-09" db="UniProtKB">
        <authorList>
            <consortium name="Ensembl"/>
        </authorList>
    </citation>
    <scope>IDENTIFICATION</scope>
</reference>
<sequence>MDTPGVSGPSGSSRCQQQGLAVGGGMASSLKEFGWSFAGFEESYVHSSENTLQQCPFMELPLSLKGTMAPASPSGIVRLATCGPRHSGGAWSGCGCCSCPLLLVCAFCCWVPCCGQSLPHVLSATDAISSCCWRDPLTRLLPVKPQN</sequence>
<proteinExistence type="predicted"/>
<accession>A0A8C8DU82</accession>
<evidence type="ECO:0000313" key="1">
    <source>
        <dbReference type="Ensembl" id="ENSOSIP00000029996.1"/>
    </source>
</evidence>
<protein>
    <submittedName>
        <fullName evidence="1">Uncharacterized protein</fullName>
    </submittedName>
</protein>
<dbReference type="AlphaFoldDB" id="A0A8C8DU82"/>
<dbReference type="Ensembl" id="ENSOSIT00000031614.1">
    <property type="protein sequence ID" value="ENSOSIP00000029996.1"/>
    <property type="gene ID" value="ENSOSIG00000015517.1"/>
</dbReference>
<organism evidence="1 2">
    <name type="scientific">Oryzias sinensis</name>
    <name type="common">Chinese medaka</name>
    <dbReference type="NCBI Taxonomy" id="183150"/>
    <lineage>
        <taxon>Eukaryota</taxon>
        <taxon>Metazoa</taxon>
        <taxon>Chordata</taxon>
        <taxon>Craniata</taxon>
        <taxon>Vertebrata</taxon>
        <taxon>Euteleostomi</taxon>
        <taxon>Actinopterygii</taxon>
        <taxon>Neopterygii</taxon>
        <taxon>Teleostei</taxon>
        <taxon>Neoteleostei</taxon>
        <taxon>Acanthomorphata</taxon>
        <taxon>Ovalentaria</taxon>
        <taxon>Atherinomorphae</taxon>
        <taxon>Beloniformes</taxon>
        <taxon>Adrianichthyidae</taxon>
        <taxon>Oryziinae</taxon>
        <taxon>Oryzias</taxon>
    </lineage>
</organism>
<dbReference type="GeneTree" id="ENSGT01000000220703"/>
<evidence type="ECO:0000313" key="2">
    <source>
        <dbReference type="Proteomes" id="UP000694383"/>
    </source>
</evidence>
<name>A0A8C8DU82_9TELE</name>
<reference evidence="1" key="1">
    <citation type="submission" date="2025-08" db="UniProtKB">
        <authorList>
            <consortium name="Ensembl"/>
        </authorList>
    </citation>
    <scope>IDENTIFICATION</scope>
</reference>
<keyword evidence="2" id="KW-1185">Reference proteome</keyword>